<name>X0RRT5_9ZZZZ</name>
<gene>
    <name evidence="4" type="ORF">S01H1_17383</name>
</gene>
<dbReference type="Gene3D" id="3.40.50.920">
    <property type="match status" value="1"/>
</dbReference>
<dbReference type="PANTHER" id="PTHR32154:SF20">
    <property type="entry name" value="2-OXOGLUTARATE OXIDOREDUCTASE SUBUNIT KORA"/>
    <property type="match status" value="1"/>
</dbReference>
<dbReference type="InterPro" id="IPR009014">
    <property type="entry name" value="Transketo_C/PFOR_II"/>
</dbReference>
<dbReference type="GO" id="GO:0006979">
    <property type="term" value="P:response to oxidative stress"/>
    <property type="evidence" value="ECO:0007669"/>
    <property type="project" value="TreeGrafter"/>
</dbReference>
<evidence type="ECO:0008006" key="5">
    <source>
        <dbReference type="Google" id="ProtNLM"/>
    </source>
</evidence>
<sequence>FPRVVVAPGDVDDCFTRTVEAFNLAEKYQIPAIILTDKHILESHQSTQPFDAETIEIERGELIDADEWTGEGEYKRYEITESGVSPKIILGTRGATMLANGNEHDEYGYTTIDPVGVVAMADKRFRKRPRLVEDIYGLEPVKVFGESDPDVTLVGWGSTKGAALEALKLLGVEGIKARFVQIVYMEPFPSEAFEKAMEGGGKSMLLETNITNQLGRLIKEHTGLGFDKAWAKYDGRPFNPGEIAAEARRLA</sequence>
<dbReference type="InterPro" id="IPR029061">
    <property type="entry name" value="THDP-binding"/>
</dbReference>
<dbReference type="EMBL" id="BARS01009218">
    <property type="protein sequence ID" value="GAF71554.1"/>
    <property type="molecule type" value="Genomic_DNA"/>
</dbReference>
<dbReference type="Pfam" id="PF01855">
    <property type="entry name" value="POR_N"/>
    <property type="match status" value="1"/>
</dbReference>
<evidence type="ECO:0000259" key="3">
    <source>
        <dbReference type="Pfam" id="PF02780"/>
    </source>
</evidence>
<organism evidence="4">
    <name type="scientific">marine sediment metagenome</name>
    <dbReference type="NCBI Taxonomy" id="412755"/>
    <lineage>
        <taxon>unclassified sequences</taxon>
        <taxon>metagenomes</taxon>
        <taxon>ecological metagenomes</taxon>
    </lineage>
</organism>
<reference evidence="4" key="1">
    <citation type="journal article" date="2014" name="Front. Microbiol.">
        <title>High frequency of phylogenetically diverse reductive dehalogenase-homologous genes in deep subseafloor sedimentary metagenomes.</title>
        <authorList>
            <person name="Kawai M."/>
            <person name="Futagami T."/>
            <person name="Toyoda A."/>
            <person name="Takaki Y."/>
            <person name="Nishi S."/>
            <person name="Hori S."/>
            <person name="Arai W."/>
            <person name="Tsubouchi T."/>
            <person name="Morono Y."/>
            <person name="Uchiyama I."/>
            <person name="Ito T."/>
            <person name="Fujiyama A."/>
            <person name="Inagaki F."/>
            <person name="Takami H."/>
        </authorList>
    </citation>
    <scope>NUCLEOTIDE SEQUENCE</scope>
    <source>
        <strain evidence="4">Expedition CK06-06</strain>
    </source>
</reference>
<dbReference type="InterPro" id="IPR033248">
    <property type="entry name" value="Transketolase_C"/>
</dbReference>
<dbReference type="GO" id="GO:0016491">
    <property type="term" value="F:oxidoreductase activity"/>
    <property type="evidence" value="ECO:0007669"/>
    <property type="project" value="UniProtKB-KW"/>
</dbReference>
<keyword evidence="1" id="KW-0560">Oxidoreductase</keyword>
<dbReference type="AlphaFoldDB" id="X0RRT5"/>
<feature type="domain" description="Pyruvate flavodoxin/ferredoxin oxidoreductase pyrimidine binding" evidence="2">
    <location>
        <begin position="1"/>
        <end position="116"/>
    </location>
</feature>
<accession>X0RRT5</accession>
<dbReference type="Pfam" id="PF02780">
    <property type="entry name" value="Transketolase_C"/>
    <property type="match status" value="1"/>
</dbReference>
<dbReference type="InterPro" id="IPR002880">
    <property type="entry name" value="Pyrv_Fd/Flavodoxin_OxRdtase_N"/>
</dbReference>
<evidence type="ECO:0000313" key="4">
    <source>
        <dbReference type="EMBL" id="GAF71554.1"/>
    </source>
</evidence>
<proteinExistence type="predicted"/>
<feature type="domain" description="Transketolase C-terminal" evidence="3">
    <location>
        <begin position="148"/>
        <end position="210"/>
    </location>
</feature>
<dbReference type="SUPFAM" id="SSF52518">
    <property type="entry name" value="Thiamin diphosphate-binding fold (THDP-binding)"/>
    <property type="match status" value="1"/>
</dbReference>
<dbReference type="InterPro" id="IPR050722">
    <property type="entry name" value="Pyruvate:ferred/Flavod_OxRd"/>
</dbReference>
<protein>
    <recommendedName>
        <fullName evidence="5">Pyruvate:ferredoxin oxidoreductase core domain-containing protein</fullName>
    </recommendedName>
</protein>
<dbReference type="SUPFAM" id="SSF52922">
    <property type="entry name" value="TK C-terminal domain-like"/>
    <property type="match status" value="1"/>
</dbReference>
<dbReference type="Gene3D" id="3.40.50.970">
    <property type="match status" value="1"/>
</dbReference>
<evidence type="ECO:0000256" key="1">
    <source>
        <dbReference type="ARBA" id="ARBA00023002"/>
    </source>
</evidence>
<dbReference type="PANTHER" id="PTHR32154">
    <property type="entry name" value="PYRUVATE-FLAVODOXIN OXIDOREDUCTASE-RELATED"/>
    <property type="match status" value="1"/>
</dbReference>
<evidence type="ECO:0000259" key="2">
    <source>
        <dbReference type="Pfam" id="PF01855"/>
    </source>
</evidence>
<feature type="non-terminal residue" evidence="4">
    <location>
        <position position="1"/>
    </location>
</feature>
<comment type="caution">
    <text evidence="4">The sequence shown here is derived from an EMBL/GenBank/DDBJ whole genome shotgun (WGS) entry which is preliminary data.</text>
</comment>